<organism evidence="1">
    <name type="scientific">Photinus pyralis</name>
    <name type="common">Common eastern firefly</name>
    <name type="synonym">Lampyris pyralis</name>
    <dbReference type="NCBI Taxonomy" id="7054"/>
    <lineage>
        <taxon>Eukaryota</taxon>
        <taxon>Metazoa</taxon>
        <taxon>Ecdysozoa</taxon>
        <taxon>Arthropoda</taxon>
        <taxon>Hexapoda</taxon>
        <taxon>Insecta</taxon>
        <taxon>Pterygota</taxon>
        <taxon>Neoptera</taxon>
        <taxon>Endopterygota</taxon>
        <taxon>Coleoptera</taxon>
        <taxon>Polyphaga</taxon>
        <taxon>Elateriformia</taxon>
        <taxon>Elateroidea</taxon>
        <taxon>Lampyridae</taxon>
        <taxon>Lampyrinae</taxon>
        <taxon>Photinus</taxon>
    </lineage>
</organism>
<reference evidence="1" key="1">
    <citation type="journal article" date="2016" name="Sci. Rep.">
        <title>Molecular characterization of firefly nuptial gifts: a multi-omics approach sheds light on postcopulatory sexual selection.</title>
        <authorList>
            <person name="Al-Wathiqui N."/>
            <person name="Fallon T.R."/>
            <person name="South A."/>
            <person name="Weng J.K."/>
            <person name="Lewis S.M."/>
        </authorList>
    </citation>
    <scope>NUCLEOTIDE SEQUENCE</scope>
</reference>
<dbReference type="AlphaFoldDB" id="A0A1Y1NJ53"/>
<evidence type="ECO:0000313" key="1">
    <source>
        <dbReference type="EMBL" id="JAV97789.1"/>
    </source>
</evidence>
<protein>
    <submittedName>
        <fullName evidence="1">Uncharacterized protein</fullName>
    </submittedName>
</protein>
<accession>A0A1Y1NJ53</accession>
<dbReference type="EMBL" id="GEZM01001426">
    <property type="protein sequence ID" value="JAV97783.1"/>
    <property type="molecule type" value="Transcribed_RNA"/>
</dbReference>
<dbReference type="EMBL" id="GEZM01001425">
    <property type="protein sequence ID" value="JAV97786.1"/>
    <property type="molecule type" value="Transcribed_RNA"/>
</dbReference>
<dbReference type="EMBL" id="GEZM01001424">
    <property type="protein sequence ID" value="JAV97788.1"/>
    <property type="molecule type" value="Transcribed_RNA"/>
</dbReference>
<name>A0A1Y1NJ53_PHOPY</name>
<proteinExistence type="predicted"/>
<sequence>MTSYIPYNVYLSDNQKQKLKSCFQNKSSCSLRLKIQNPNQKINLTQRQINKIEKAKKEKKGCDIELSPPQLKQNGGFLPFLAALAPFIIPAAKAAALGAAGAAGAKIVQKIAGNGIKTPGKKYNGGGLKKKH</sequence>
<dbReference type="EMBL" id="GEZM01001422">
    <property type="protein sequence ID" value="JAV97789.1"/>
    <property type="molecule type" value="Transcribed_RNA"/>
</dbReference>